<dbReference type="Proteomes" id="UP000600799">
    <property type="component" value="Unassembled WGS sequence"/>
</dbReference>
<evidence type="ECO:0000313" key="3">
    <source>
        <dbReference type="Proteomes" id="UP000600799"/>
    </source>
</evidence>
<organism evidence="2 3">
    <name type="scientific">Novosphingobium jiangmenense</name>
    <dbReference type="NCBI Taxonomy" id="2791981"/>
    <lineage>
        <taxon>Bacteria</taxon>
        <taxon>Pseudomonadati</taxon>
        <taxon>Pseudomonadota</taxon>
        <taxon>Alphaproteobacteria</taxon>
        <taxon>Sphingomonadales</taxon>
        <taxon>Sphingomonadaceae</taxon>
        <taxon>Novosphingobium</taxon>
    </lineage>
</organism>
<dbReference type="EMBL" id="JADQDC010000001">
    <property type="protein sequence ID" value="MBF9149684.1"/>
    <property type="molecule type" value="Genomic_DNA"/>
</dbReference>
<keyword evidence="3" id="KW-1185">Reference proteome</keyword>
<name>A0ABS0HBN4_9SPHN</name>
<evidence type="ECO:0000256" key="1">
    <source>
        <dbReference type="SAM" id="SignalP"/>
    </source>
</evidence>
<dbReference type="RefSeq" id="WP_196274050.1">
    <property type="nucleotide sequence ID" value="NZ_JADQDC010000001.1"/>
</dbReference>
<sequence>MASHLRTLCAVLAASTLAGCALNGTLQPDRALFSLDGNYQRFAYPFSIEETFDRAEAVFRKGGYKLDVVDRATGQMSGTRGQTGNETRSDKGLKFYAMVLPGEGGNSVLSIKVVQIISRGIPGVTGSKTEVIVADPQMYQYLFRRIETGEQDALPPAG</sequence>
<feature type="signal peptide" evidence="1">
    <location>
        <begin position="1"/>
        <end position="20"/>
    </location>
</feature>
<comment type="caution">
    <text evidence="2">The sequence shown here is derived from an EMBL/GenBank/DDBJ whole genome shotgun (WGS) entry which is preliminary data.</text>
</comment>
<gene>
    <name evidence="2" type="ORF">I2488_01570</name>
</gene>
<feature type="chain" id="PRO_5047525142" evidence="1">
    <location>
        <begin position="21"/>
        <end position="158"/>
    </location>
</feature>
<dbReference type="PROSITE" id="PS51257">
    <property type="entry name" value="PROKAR_LIPOPROTEIN"/>
    <property type="match status" value="1"/>
</dbReference>
<proteinExistence type="predicted"/>
<evidence type="ECO:0000313" key="2">
    <source>
        <dbReference type="EMBL" id="MBF9149684.1"/>
    </source>
</evidence>
<accession>A0ABS0HBN4</accession>
<protein>
    <submittedName>
        <fullName evidence="2">Uncharacterized protein</fullName>
    </submittedName>
</protein>
<keyword evidence="1" id="KW-0732">Signal</keyword>
<reference evidence="2 3" key="1">
    <citation type="submission" date="2020-11" db="EMBL/GenBank/DDBJ databases">
        <title>The genome sequence of Novosphingobium sp. 1Y9A.</title>
        <authorList>
            <person name="Liu Y."/>
        </authorList>
    </citation>
    <scope>NUCLEOTIDE SEQUENCE [LARGE SCALE GENOMIC DNA]</scope>
    <source>
        <strain evidence="2 3">1Y9A</strain>
    </source>
</reference>